<name>A0A5D5ASL6_9EURY</name>
<evidence type="ECO:0000256" key="1">
    <source>
        <dbReference type="SAM" id="MobiDB-lite"/>
    </source>
</evidence>
<organism evidence="2 3">
    <name type="scientific">Natrialba swarupiae</name>
    <dbReference type="NCBI Taxonomy" id="2448032"/>
    <lineage>
        <taxon>Archaea</taxon>
        <taxon>Methanobacteriati</taxon>
        <taxon>Methanobacteriota</taxon>
        <taxon>Stenosarchaea group</taxon>
        <taxon>Halobacteria</taxon>
        <taxon>Halobacteriales</taxon>
        <taxon>Natrialbaceae</taxon>
        <taxon>Natrialba</taxon>
    </lineage>
</organism>
<sequence length="213" mass="22657">MADSLVWKILIFSVMTATVTTVAMTPVAVADESTHDSSPMNETKSLAPVLHDLTDASDPEVYAHANDITYKNGSVLVVVELEGDRELPSGYDATVERSYSGGGKTLIEASVPVDQLRDLAAADDVEYVRPPQEAVPMADDDPSTESDGTDTSNDLETESIEVDPDAESDPARDEADTDSNDDALGSWTPAIATIALVLAYSIQRAGRRGVAVR</sequence>
<gene>
    <name evidence="2" type="ORF">FYC77_05860</name>
</gene>
<evidence type="ECO:0000313" key="2">
    <source>
        <dbReference type="EMBL" id="TYT62842.1"/>
    </source>
</evidence>
<comment type="caution">
    <text evidence="2">The sequence shown here is derived from an EMBL/GenBank/DDBJ whole genome shotgun (WGS) entry which is preliminary data.</text>
</comment>
<protein>
    <submittedName>
        <fullName evidence="2">Uncharacterized protein</fullName>
    </submittedName>
</protein>
<accession>A0A5D5ASL6</accession>
<dbReference type="Proteomes" id="UP000324104">
    <property type="component" value="Unassembled WGS sequence"/>
</dbReference>
<evidence type="ECO:0000313" key="3">
    <source>
        <dbReference type="Proteomes" id="UP000324104"/>
    </source>
</evidence>
<keyword evidence="3" id="KW-1185">Reference proteome</keyword>
<dbReference type="AlphaFoldDB" id="A0A5D5ASL6"/>
<dbReference type="RefSeq" id="WP_149080571.1">
    <property type="nucleotide sequence ID" value="NZ_VTAW01000005.1"/>
</dbReference>
<dbReference type="EMBL" id="VTAW01000005">
    <property type="protein sequence ID" value="TYT62842.1"/>
    <property type="molecule type" value="Genomic_DNA"/>
</dbReference>
<feature type="region of interest" description="Disordered" evidence="1">
    <location>
        <begin position="127"/>
        <end position="186"/>
    </location>
</feature>
<proteinExistence type="predicted"/>
<reference evidence="2 3" key="1">
    <citation type="submission" date="2019-08" db="EMBL/GenBank/DDBJ databases">
        <title>Archaea genome.</title>
        <authorList>
            <person name="Kajale S."/>
            <person name="Shouche Y."/>
            <person name="Deshpande N."/>
            <person name="Sharma A."/>
        </authorList>
    </citation>
    <scope>NUCLEOTIDE SEQUENCE [LARGE SCALE GENOMIC DNA]</scope>
    <source>
        <strain evidence="2 3">ESP3B_9</strain>
    </source>
</reference>
<feature type="compositionally biased region" description="Acidic residues" evidence="1">
    <location>
        <begin position="138"/>
        <end position="168"/>
    </location>
</feature>